<keyword evidence="2" id="KW-1185">Reference proteome</keyword>
<proteinExistence type="predicted"/>
<organism evidence="1 2">
    <name type="scientific">Yersinia phage vB_Yru_GN1</name>
    <dbReference type="NCBI Taxonomy" id="3074381"/>
    <lineage>
        <taxon>Viruses</taxon>
        <taxon>Duplodnaviria</taxon>
        <taxon>Heunggongvirae</taxon>
        <taxon>Uroviricota</taxon>
        <taxon>Caudoviricetes</taxon>
        <taxon>Caudoviricetes incertae sedis</taxon>
        <taxon>Sepahanvirus</taxon>
        <taxon>Sepahanvirus vB-Yru-GN1</taxon>
    </lineage>
</organism>
<dbReference type="EMBL" id="LC779065">
    <property type="protein sequence ID" value="BES79935.1"/>
    <property type="molecule type" value="Genomic_DNA"/>
</dbReference>
<sequence>MSATCNSLEFIERVDLGKFINSKSNKIVDTGKYRLSYGMYRVNHVLNHFHGNGSNAEE</sequence>
<reference evidence="1 2" key="1">
    <citation type="submission" date="2023-09" db="EMBL/GenBank/DDBJ databases">
        <title>Analysis of phage genome (vB_Yru_GN1) of the bacterium (Yersinia ruckeri).</title>
        <authorList>
            <person name="Ganjoor M.S."/>
            <person name="Bouzari M."/>
            <person name="Soleimani-Delfan A."/>
        </authorList>
    </citation>
    <scope>NUCLEOTIDE SEQUENCE [LARGE SCALE GENOMIC DNA]</scope>
    <source>
        <strain evidence="2">vB_Yru_GN1</strain>
    </source>
</reference>
<evidence type="ECO:0000313" key="1">
    <source>
        <dbReference type="EMBL" id="BES79935.1"/>
    </source>
</evidence>
<protein>
    <submittedName>
        <fullName evidence="1">Uncharacterized protein</fullName>
    </submittedName>
</protein>
<evidence type="ECO:0000313" key="2">
    <source>
        <dbReference type="Proteomes" id="UP001304813"/>
    </source>
</evidence>
<name>A0AA86IWR0_9CAUD</name>
<dbReference type="Proteomes" id="UP001304813">
    <property type="component" value="Segment"/>
</dbReference>
<accession>A0AA86IWR0</accession>